<dbReference type="AlphaFoldDB" id="A0A4Z2GA19"/>
<evidence type="ECO:0000313" key="2">
    <source>
        <dbReference type="EMBL" id="TNN50407.1"/>
    </source>
</evidence>
<dbReference type="EMBL" id="SRLO01000618">
    <property type="protein sequence ID" value="TNN50407.1"/>
    <property type="molecule type" value="Genomic_DNA"/>
</dbReference>
<accession>A0A4Z2GA19</accession>
<evidence type="ECO:0000313" key="3">
    <source>
        <dbReference type="Proteomes" id="UP000314294"/>
    </source>
</evidence>
<proteinExistence type="predicted"/>
<feature type="compositionally biased region" description="Polar residues" evidence="1">
    <location>
        <begin position="1"/>
        <end position="10"/>
    </location>
</feature>
<keyword evidence="3" id="KW-1185">Reference proteome</keyword>
<organism evidence="2 3">
    <name type="scientific">Liparis tanakae</name>
    <name type="common">Tanaka's snailfish</name>
    <dbReference type="NCBI Taxonomy" id="230148"/>
    <lineage>
        <taxon>Eukaryota</taxon>
        <taxon>Metazoa</taxon>
        <taxon>Chordata</taxon>
        <taxon>Craniata</taxon>
        <taxon>Vertebrata</taxon>
        <taxon>Euteleostomi</taxon>
        <taxon>Actinopterygii</taxon>
        <taxon>Neopterygii</taxon>
        <taxon>Teleostei</taxon>
        <taxon>Neoteleostei</taxon>
        <taxon>Acanthomorphata</taxon>
        <taxon>Eupercaria</taxon>
        <taxon>Perciformes</taxon>
        <taxon>Cottioidei</taxon>
        <taxon>Cottales</taxon>
        <taxon>Liparidae</taxon>
        <taxon>Liparis</taxon>
    </lineage>
</organism>
<comment type="caution">
    <text evidence="2">The sequence shown here is derived from an EMBL/GenBank/DDBJ whole genome shotgun (WGS) entry which is preliminary data.</text>
</comment>
<gene>
    <name evidence="2" type="ORF">EYF80_039394</name>
</gene>
<sequence>MTEDILSTPSVKRGLPRTISDTPSGAFMSRPQKSSSMLTPRAFDQSLEHRVSPLNLSLKAIIIIIIIIRRATEEI</sequence>
<evidence type="ECO:0000256" key="1">
    <source>
        <dbReference type="SAM" id="MobiDB-lite"/>
    </source>
</evidence>
<reference evidence="2 3" key="1">
    <citation type="submission" date="2019-03" db="EMBL/GenBank/DDBJ databases">
        <title>First draft genome of Liparis tanakae, snailfish: a comprehensive survey of snailfish specific genes.</title>
        <authorList>
            <person name="Kim W."/>
            <person name="Song I."/>
            <person name="Jeong J.-H."/>
            <person name="Kim D."/>
            <person name="Kim S."/>
            <person name="Ryu S."/>
            <person name="Song J.Y."/>
            <person name="Lee S.K."/>
        </authorList>
    </citation>
    <scope>NUCLEOTIDE SEQUENCE [LARGE SCALE GENOMIC DNA]</scope>
    <source>
        <tissue evidence="2">Muscle</tissue>
    </source>
</reference>
<name>A0A4Z2GA19_9TELE</name>
<feature type="region of interest" description="Disordered" evidence="1">
    <location>
        <begin position="1"/>
        <end position="40"/>
    </location>
</feature>
<protein>
    <submittedName>
        <fullName evidence="2">Uncharacterized protein</fullName>
    </submittedName>
</protein>
<dbReference type="Proteomes" id="UP000314294">
    <property type="component" value="Unassembled WGS sequence"/>
</dbReference>